<dbReference type="Gene3D" id="2.30.30.40">
    <property type="entry name" value="SH3 Domains"/>
    <property type="match status" value="1"/>
</dbReference>
<evidence type="ECO:0000313" key="2">
    <source>
        <dbReference type="Proteomes" id="UP000034444"/>
    </source>
</evidence>
<keyword evidence="2" id="KW-1185">Reference proteome</keyword>
<dbReference type="EMBL" id="CP011308">
    <property type="protein sequence ID" value="AKF24665.1"/>
    <property type="molecule type" value="Genomic_DNA"/>
</dbReference>
<dbReference type="Proteomes" id="UP000034444">
    <property type="component" value="Chromosome"/>
</dbReference>
<dbReference type="AlphaFoldDB" id="A0A7U4M0N4"/>
<organism evidence="1 2">
    <name type="scientific">Sulfurovum lithotrophicum</name>
    <dbReference type="NCBI Taxonomy" id="206403"/>
    <lineage>
        <taxon>Bacteria</taxon>
        <taxon>Pseudomonadati</taxon>
        <taxon>Campylobacterota</taxon>
        <taxon>Epsilonproteobacteria</taxon>
        <taxon>Campylobacterales</taxon>
        <taxon>Sulfurovaceae</taxon>
        <taxon>Sulfurovum</taxon>
    </lineage>
</organism>
<name>A0A7U4M0N4_9BACT</name>
<sequence length="350" mass="40301">MIKFLILYFLFSSVSGWTGEVPLFAYVVNLSPHDTLNVRSSPDYHAKKTGALPLDARVGVDSCKKVGHSTWCKVFHLAQYDYDAFGYGAKPGWVNARYLTFSDRGYVLVEGEGNCDYVLGCSHGKCDIVSHIATRSDKVVGIETQKIARSRLKGASHFGAASKEMDGYCVTGRYIEDYLKEKALKTLRSKYDDSAYQKAVYFIRDFDVMWPEKISKYMHSNIGLQVSYRTCFGKESRLFTDHEIYTMEKNRSRVLFWRHTEGRGDKIYKSLYDVMKSMQLPVSEINQVKPLTSLRGFPCPKHRQCKGYAFLHINEDSDTKEYDWQGLVVILEKYQGKWYIVGLLKDRWTI</sequence>
<gene>
    <name evidence="1" type="ORF">YH65_04145</name>
</gene>
<reference evidence="2" key="2">
    <citation type="journal article" date="2017" name="Stand. Genomic Sci.">
        <title>Complete genome sequence of the sulfur-oxidizing chemolithoautotrophic Sulfurovum lithotrophicum 42BKTT.</title>
        <authorList>
            <person name="Jeon W."/>
            <person name="Priscilla L."/>
            <person name="Park G."/>
            <person name="Lee H."/>
            <person name="Lee N."/>
            <person name="Lee D."/>
            <person name="Kwon H."/>
            <person name="Ahn I."/>
            <person name="Lee C."/>
            <person name="Lee H."/>
            <person name="Ahn J."/>
        </authorList>
    </citation>
    <scope>NUCLEOTIDE SEQUENCE [LARGE SCALE GENOMIC DNA]</scope>
    <source>
        <strain evidence="2">ATCC BAA-797 / 42BKT</strain>
    </source>
</reference>
<reference evidence="1 2" key="1">
    <citation type="submission" date="2015-04" db="EMBL/GenBank/DDBJ databases">
        <title>Complete genome sequence of Sulfurovum lithotrophicum ATCC BAA-797T.</title>
        <authorList>
            <person name="Ahn J."/>
            <person name="Park G."/>
            <person name="Jeon W."/>
            <person name="Jang Y."/>
            <person name="Jang M."/>
            <person name="Lee H."/>
            <person name="Lee H."/>
        </authorList>
    </citation>
    <scope>NUCLEOTIDE SEQUENCE [LARGE SCALE GENOMIC DNA]</scope>
    <source>
        <strain evidence="2">ATCC BAA-797 / 42BKT</strain>
    </source>
</reference>
<dbReference type="RefSeq" id="WP_046550758.1">
    <property type="nucleotide sequence ID" value="NZ_CP011308.1"/>
</dbReference>
<accession>A0A7U4M0N4</accession>
<evidence type="ECO:0000313" key="1">
    <source>
        <dbReference type="EMBL" id="AKF24665.1"/>
    </source>
</evidence>
<dbReference type="OrthoDB" id="964913at2"/>
<proteinExistence type="predicted"/>
<dbReference type="KEGG" id="slh:YH65_04145"/>
<evidence type="ECO:0008006" key="3">
    <source>
        <dbReference type="Google" id="ProtNLM"/>
    </source>
</evidence>
<protein>
    <recommendedName>
        <fullName evidence="3">SH3b domain-containing protein</fullName>
    </recommendedName>
</protein>